<dbReference type="Gene3D" id="1.10.510.10">
    <property type="entry name" value="Transferase(Phosphotransferase) domain 1"/>
    <property type="match status" value="1"/>
</dbReference>
<comment type="caution">
    <text evidence="9">The sequence shown here is derived from an EMBL/GenBank/DDBJ whole genome shotgun (WGS) entry which is preliminary data.</text>
</comment>
<reference evidence="9 10" key="1">
    <citation type="submission" date="2016-06" db="EMBL/GenBank/DDBJ databases">
        <title>Living apart together: crosstalk between the core and supernumerary genomes in a fungal plant pathogen.</title>
        <authorList>
            <person name="Vanheule A."/>
            <person name="Audenaert K."/>
            <person name="Warris S."/>
            <person name="Van De Geest H."/>
            <person name="Schijlen E."/>
            <person name="Hofte M."/>
            <person name="De Saeger S."/>
            <person name="Haesaert G."/>
            <person name="Waalwijk C."/>
            <person name="Van Der Lee T."/>
        </authorList>
    </citation>
    <scope>NUCLEOTIDE SEQUENCE [LARGE SCALE GENOMIC DNA]</scope>
    <source>
        <strain evidence="9 10">2516</strain>
    </source>
</reference>
<gene>
    <name evidence="9" type="ORF">FPOA_12075</name>
</gene>
<evidence type="ECO:0000256" key="5">
    <source>
        <dbReference type="ARBA" id="ARBA00048679"/>
    </source>
</evidence>
<dbReference type="AlphaFoldDB" id="A0A1B8AAC3"/>
<dbReference type="Proteomes" id="UP000091967">
    <property type="component" value="Unassembled WGS sequence"/>
</dbReference>
<comment type="catalytic activity">
    <reaction evidence="4">
        <text>L-threonyl-[protein] + ATP = O-phospho-L-threonyl-[protein] + ADP + H(+)</text>
        <dbReference type="Rhea" id="RHEA:46608"/>
        <dbReference type="Rhea" id="RHEA-COMP:11060"/>
        <dbReference type="Rhea" id="RHEA-COMP:11605"/>
        <dbReference type="ChEBI" id="CHEBI:15378"/>
        <dbReference type="ChEBI" id="CHEBI:30013"/>
        <dbReference type="ChEBI" id="CHEBI:30616"/>
        <dbReference type="ChEBI" id="CHEBI:61977"/>
        <dbReference type="ChEBI" id="CHEBI:456216"/>
        <dbReference type="EC" id="2.7.11.1"/>
    </reaction>
</comment>
<dbReference type="InterPro" id="IPR043502">
    <property type="entry name" value="DNA/RNA_pol_sf"/>
</dbReference>
<evidence type="ECO:0000313" key="9">
    <source>
        <dbReference type="EMBL" id="OBS17427.1"/>
    </source>
</evidence>
<evidence type="ECO:0000256" key="3">
    <source>
        <dbReference type="ARBA" id="ARBA00023128"/>
    </source>
</evidence>
<feature type="region of interest" description="Disordered" evidence="6">
    <location>
        <begin position="500"/>
        <end position="555"/>
    </location>
</feature>
<dbReference type="PANTHER" id="PTHR38248:SF2">
    <property type="entry name" value="FUNK1 11"/>
    <property type="match status" value="1"/>
</dbReference>
<feature type="region of interest" description="Disordered" evidence="6">
    <location>
        <begin position="242"/>
        <end position="266"/>
    </location>
</feature>
<feature type="domain" description="Reverse transcriptase Ty1/copia-type" evidence="7">
    <location>
        <begin position="757"/>
        <end position="952"/>
    </location>
</feature>
<dbReference type="EMBL" id="LYXU01000018">
    <property type="protein sequence ID" value="OBS17427.1"/>
    <property type="molecule type" value="Genomic_DNA"/>
</dbReference>
<dbReference type="InterPro" id="IPR013103">
    <property type="entry name" value="RVT_2"/>
</dbReference>
<dbReference type="GO" id="GO:0004674">
    <property type="term" value="F:protein serine/threonine kinase activity"/>
    <property type="evidence" value="ECO:0007669"/>
    <property type="project" value="UniProtKB-EC"/>
</dbReference>
<protein>
    <recommendedName>
        <fullName evidence="2">non-specific serine/threonine protein kinase</fullName>
        <ecNumber evidence="2">2.7.11.1</ecNumber>
    </recommendedName>
</protein>
<keyword evidence="10" id="KW-1185">Reference proteome</keyword>
<dbReference type="Pfam" id="PF07727">
    <property type="entry name" value="RVT_2"/>
    <property type="match status" value="1"/>
</dbReference>
<dbReference type="SUPFAM" id="SSF56672">
    <property type="entry name" value="DNA/RNA polymerases"/>
    <property type="match status" value="1"/>
</dbReference>
<name>A0A1B8AAC3_FUSPO</name>
<dbReference type="Pfam" id="PF17667">
    <property type="entry name" value="Pkinase_fungal"/>
    <property type="match status" value="1"/>
</dbReference>
<organism evidence="9 10">
    <name type="scientific">Fusarium poae</name>
    <dbReference type="NCBI Taxonomy" id="36050"/>
    <lineage>
        <taxon>Eukaryota</taxon>
        <taxon>Fungi</taxon>
        <taxon>Dikarya</taxon>
        <taxon>Ascomycota</taxon>
        <taxon>Pezizomycotina</taxon>
        <taxon>Sordariomycetes</taxon>
        <taxon>Hypocreomycetidae</taxon>
        <taxon>Hypocreales</taxon>
        <taxon>Nectriaceae</taxon>
        <taxon>Fusarium</taxon>
    </lineage>
</organism>
<sequence length="1240" mass="139748">MRNELQSEVIGDNPIGNGLDVFRASFDSICEDAGISSTPDALDKFAQEDLQNIILVLVSALQILPASRLLRASNGRTLFSELSRLNAAITSDDFDLDSIKSLLKSALASEPDALIWDRAYDAVAESTPPPRPIASSLQQTPWLRNTSSFANSSEHRKYVDDVLKEELGSMYVGVRHFHNAYFGGVAGLDAASQAFFKQCVEGSDPLFEDGWKGWPRDVNQDDVLSWFADFSDKLATFAGSHGSIPTHRHRRRPLAQPNKPIQGSTGERKLDVGFVKDTSAGKDSRCHWSQILVPGELKSNPSADKASMAWLDLGRYAREVLAAQNDRRFVLGFTICGSLMRVWAFDRLGGIASEQFDINKDGRQFVSTILGFLWMNEEQLGFDPTIMTANGERFIEVDRNGSTERIIIDEVMQRAPCIAGRATTCWKAHPEGRPEMLLVIKDSWQYPERDEEGELLREATDNGVVNVARYYHHETVQIDGADDDIRNNVRGGLDITQAANYRPERPIRQNNVVSGTLREGRGSASASRKRSSSQAGAPLPSSKRSCSVSSTRVTSSLPNRVHRRVILRDYGMPIYKASSRSALLAAFGRCIEGHESLHKAGFLHRDISVNNLMINEDGDNPSWSSFLIDLDLAIKESREAASGAKGKTGTRAFMAIGALLGEQHSFMHDLESFFWVLFWICIHYNGADETRVVQEFDKWNYVDTGELANLKKGQVSHEGDFIKTAKENFTPYYQPLVPWVNRLATPRLEPTGTYKLDKHGRLVKIKARLVIRGDQQDKDERDTYAATLAGMSFRTLVALANRFDYEMLQYDAVNAFVHATIDEDIYMEMPMGYRKKGRILKLRKALYGLRRSPLLWQKHFEKGLIRTGFQRVPGEDCCWLHGDIIFFFYVDDCVLCFPETMKKEASKLMGNLQRIYHIEGGQPLQWFLGIEVIRDRPTRRLWLSQSVYIDKMKRLLPDTMPIPKKVIPMTQEELLPYEGIASPGSTNSYQRKVGTLMYAAVMTRPDIAFASSRLARFNQNPGPSHHKAADRVLWYLLQTRGHSLEFGSEPGSKEDGLQVASDASFGDNSLDRRSSQAFTMRLFGGITSWKANKQDTVTTSTTEAELLALSQAAKEALFASRLLSAIKIDLSAPTARRRTSQPSRVTIECDNKQTIRLVKEELIKLRTKLRHVDIHNHWLRQEITQGRIDVVYTSSAQLLADVFTKALPGDKFELFMQRLRLADLSEKLVMTRRRELEEEL</sequence>
<keyword evidence="3" id="KW-0496">Mitochondrion</keyword>
<dbReference type="PANTHER" id="PTHR38248">
    <property type="entry name" value="FUNK1 6"/>
    <property type="match status" value="1"/>
</dbReference>
<dbReference type="GO" id="GO:0005739">
    <property type="term" value="C:mitochondrion"/>
    <property type="evidence" value="ECO:0007669"/>
    <property type="project" value="UniProtKB-SubCell"/>
</dbReference>
<proteinExistence type="predicted"/>
<dbReference type="CDD" id="cd09272">
    <property type="entry name" value="RNase_HI_RT_Ty1"/>
    <property type="match status" value="1"/>
</dbReference>
<comment type="subcellular location">
    <subcellularLocation>
        <location evidence="1">Mitochondrion</location>
    </subcellularLocation>
</comment>
<feature type="domain" description="Fungal-type protein kinase" evidence="8">
    <location>
        <begin position="269"/>
        <end position="681"/>
    </location>
</feature>
<feature type="compositionally biased region" description="Low complexity" evidence="6">
    <location>
        <begin position="522"/>
        <end position="555"/>
    </location>
</feature>
<evidence type="ECO:0000256" key="1">
    <source>
        <dbReference type="ARBA" id="ARBA00004173"/>
    </source>
</evidence>
<comment type="catalytic activity">
    <reaction evidence="5">
        <text>L-seryl-[protein] + ATP = O-phospho-L-seryl-[protein] + ADP + H(+)</text>
        <dbReference type="Rhea" id="RHEA:17989"/>
        <dbReference type="Rhea" id="RHEA-COMP:9863"/>
        <dbReference type="Rhea" id="RHEA-COMP:11604"/>
        <dbReference type="ChEBI" id="CHEBI:15378"/>
        <dbReference type="ChEBI" id="CHEBI:29999"/>
        <dbReference type="ChEBI" id="CHEBI:30616"/>
        <dbReference type="ChEBI" id="CHEBI:83421"/>
        <dbReference type="ChEBI" id="CHEBI:456216"/>
        <dbReference type="EC" id="2.7.11.1"/>
    </reaction>
</comment>
<dbReference type="STRING" id="36050.A0A1B8AAC3"/>
<dbReference type="InterPro" id="IPR008266">
    <property type="entry name" value="Tyr_kinase_AS"/>
</dbReference>
<accession>A0A1B8AAC3</accession>
<evidence type="ECO:0000256" key="6">
    <source>
        <dbReference type="SAM" id="MobiDB-lite"/>
    </source>
</evidence>
<dbReference type="PROSITE" id="PS00109">
    <property type="entry name" value="PROTEIN_KINASE_TYR"/>
    <property type="match status" value="1"/>
</dbReference>
<evidence type="ECO:0000313" key="10">
    <source>
        <dbReference type="Proteomes" id="UP000091967"/>
    </source>
</evidence>
<evidence type="ECO:0000256" key="4">
    <source>
        <dbReference type="ARBA" id="ARBA00047899"/>
    </source>
</evidence>
<dbReference type="InterPro" id="IPR011009">
    <property type="entry name" value="Kinase-like_dom_sf"/>
</dbReference>
<dbReference type="EC" id="2.7.11.1" evidence="2"/>
<evidence type="ECO:0000256" key="2">
    <source>
        <dbReference type="ARBA" id="ARBA00012513"/>
    </source>
</evidence>
<evidence type="ECO:0000259" key="7">
    <source>
        <dbReference type="Pfam" id="PF07727"/>
    </source>
</evidence>
<dbReference type="SUPFAM" id="SSF56112">
    <property type="entry name" value="Protein kinase-like (PK-like)"/>
    <property type="match status" value="1"/>
</dbReference>
<evidence type="ECO:0000259" key="8">
    <source>
        <dbReference type="Pfam" id="PF17667"/>
    </source>
</evidence>
<dbReference type="InterPro" id="IPR040976">
    <property type="entry name" value="Pkinase_fungal"/>
</dbReference>